<accession>A0A218XMA3</accession>
<evidence type="ECO:0000313" key="3">
    <source>
        <dbReference type="EMBL" id="PKI77515.1"/>
    </source>
</evidence>
<dbReference type="AlphaFoldDB" id="A0A218XMA3"/>
<gene>
    <name evidence="2" type="ORF">CDL15_Pgr012056</name>
    <name evidence="3" type="ORF">CRG98_002121</name>
</gene>
<organism evidence="2 4">
    <name type="scientific">Punica granatum</name>
    <name type="common">Pomegranate</name>
    <dbReference type="NCBI Taxonomy" id="22663"/>
    <lineage>
        <taxon>Eukaryota</taxon>
        <taxon>Viridiplantae</taxon>
        <taxon>Streptophyta</taxon>
        <taxon>Embryophyta</taxon>
        <taxon>Tracheophyta</taxon>
        <taxon>Spermatophyta</taxon>
        <taxon>Magnoliopsida</taxon>
        <taxon>eudicotyledons</taxon>
        <taxon>Gunneridae</taxon>
        <taxon>Pentapetalae</taxon>
        <taxon>rosids</taxon>
        <taxon>malvids</taxon>
        <taxon>Myrtales</taxon>
        <taxon>Lythraceae</taxon>
        <taxon>Punica</taxon>
    </lineage>
</organism>
<dbReference type="EMBL" id="MTKT01001111">
    <property type="protein sequence ID" value="OWM85806.1"/>
    <property type="molecule type" value="Genomic_DNA"/>
</dbReference>
<proteinExistence type="predicted"/>
<dbReference type="OrthoDB" id="1727102at2759"/>
<evidence type="ECO:0000313" key="4">
    <source>
        <dbReference type="Proteomes" id="UP000197138"/>
    </source>
</evidence>
<comment type="caution">
    <text evidence="2">The sequence shown here is derived from an EMBL/GenBank/DDBJ whole genome shotgun (WGS) entry which is preliminary data.</text>
</comment>
<sequence length="263" mass="29905">MEQTNVFSSLKLIQTAKHQILRKVSIKQLFMLLSVSLFSLVFSSSNCPSFLKAFNFDISTFPFRLFTHAVDKNCIFLICNGILVFLAKSSGLIKGSRTFRKGRKQAESLSFDMKAAQAFEYTDEHLSGGLRGSDDLVPVNTDRYSVKEVKRENEDDLDEASEVSKAEEEASAVVASGEEHHSIEEHENCAVSIEEDYGFDDQIGDDHRDDDQMEEQGEEEEDDVFGNKTTNLSMEELNKKFEEFIRRMKEEIKIEDQQQLAAV</sequence>
<protein>
    <submittedName>
        <fullName evidence="2">Uncharacterized protein</fullName>
    </submittedName>
</protein>
<dbReference type="EMBL" id="PGOL01000091">
    <property type="protein sequence ID" value="PKI77515.1"/>
    <property type="molecule type" value="Genomic_DNA"/>
</dbReference>
<feature type="compositionally biased region" description="Acidic residues" evidence="1">
    <location>
        <begin position="211"/>
        <end position="224"/>
    </location>
</feature>
<evidence type="ECO:0000313" key="2">
    <source>
        <dbReference type="EMBL" id="OWM85806.1"/>
    </source>
</evidence>
<evidence type="ECO:0000256" key="1">
    <source>
        <dbReference type="SAM" id="MobiDB-lite"/>
    </source>
</evidence>
<evidence type="ECO:0000313" key="5">
    <source>
        <dbReference type="Proteomes" id="UP000233551"/>
    </source>
</evidence>
<name>A0A218XMA3_PUNGR</name>
<dbReference type="PANTHER" id="PTHR34947:SF2">
    <property type="entry name" value="TRANSMEMBRANE PROTEIN"/>
    <property type="match status" value="1"/>
</dbReference>
<dbReference type="Proteomes" id="UP000197138">
    <property type="component" value="Unassembled WGS sequence"/>
</dbReference>
<reference evidence="3 5" key="3">
    <citation type="submission" date="2017-11" db="EMBL/GenBank/DDBJ databases">
        <title>De-novo sequencing of pomegranate (Punica granatum L.) genome.</title>
        <authorList>
            <person name="Akparov Z."/>
            <person name="Amiraslanov A."/>
            <person name="Hajiyeva S."/>
            <person name="Abbasov M."/>
            <person name="Kaur K."/>
            <person name="Hamwieh A."/>
            <person name="Solovyev V."/>
            <person name="Salamov A."/>
            <person name="Braich B."/>
            <person name="Kosarev P."/>
            <person name="Mahmoud A."/>
            <person name="Hajiyev E."/>
            <person name="Babayeva S."/>
            <person name="Izzatullayeva V."/>
            <person name="Mammadov A."/>
            <person name="Mammadov A."/>
            <person name="Sharifova S."/>
            <person name="Ojaghi J."/>
            <person name="Eynullazada K."/>
            <person name="Bayramov B."/>
            <person name="Abdulazimova A."/>
            <person name="Shahmuradov I."/>
        </authorList>
    </citation>
    <scope>NUCLEOTIDE SEQUENCE [LARGE SCALE GENOMIC DNA]</scope>
    <source>
        <strain evidence="3">AG2017</strain>
        <strain evidence="5">cv. AG2017</strain>
        <tissue evidence="3">Leaf</tissue>
    </source>
</reference>
<keyword evidence="5" id="KW-1185">Reference proteome</keyword>
<dbReference type="Proteomes" id="UP000233551">
    <property type="component" value="Unassembled WGS sequence"/>
</dbReference>
<reference evidence="4" key="1">
    <citation type="journal article" date="2017" name="Plant J.">
        <title>The pomegranate (Punica granatum L.) genome and the genomics of punicalagin biosynthesis.</title>
        <authorList>
            <person name="Qin G."/>
            <person name="Xu C."/>
            <person name="Ming R."/>
            <person name="Tang H."/>
            <person name="Guyot R."/>
            <person name="Kramer E.M."/>
            <person name="Hu Y."/>
            <person name="Yi X."/>
            <person name="Qi Y."/>
            <person name="Xu X."/>
            <person name="Gao Z."/>
            <person name="Pan H."/>
            <person name="Jian J."/>
            <person name="Tian Y."/>
            <person name="Yue Z."/>
            <person name="Xu Y."/>
        </authorList>
    </citation>
    <scope>NUCLEOTIDE SEQUENCE [LARGE SCALE GENOMIC DNA]</scope>
    <source>
        <strain evidence="4">cv. Dabenzi</strain>
    </source>
</reference>
<dbReference type="PANTHER" id="PTHR34947">
    <property type="entry name" value="TRANSMEMBRANE PROTEIN"/>
    <property type="match status" value="1"/>
</dbReference>
<reference evidence="2" key="2">
    <citation type="submission" date="2017-06" db="EMBL/GenBank/DDBJ databases">
        <title>The pomegranate genome and the genomics of punicalagin biosynthesis.</title>
        <authorList>
            <person name="Xu C."/>
        </authorList>
    </citation>
    <scope>NUCLEOTIDE SEQUENCE [LARGE SCALE GENOMIC DNA]</scope>
    <source>
        <tissue evidence="2">Fresh leaf</tissue>
    </source>
</reference>
<dbReference type="GeneID" id="116215745"/>
<feature type="region of interest" description="Disordered" evidence="1">
    <location>
        <begin position="199"/>
        <end position="228"/>
    </location>
</feature>
<feature type="region of interest" description="Disordered" evidence="1">
    <location>
        <begin position="148"/>
        <end position="184"/>
    </location>
</feature>